<feature type="non-terminal residue" evidence="1">
    <location>
        <position position="38"/>
    </location>
</feature>
<sequence length="38" mass="4510">MLRRQVVNDVRGDDLFVLDACGLDSFLPFRVEWDPMFH</sequence>
<dbReference type="Proteomes" id="UP000499080">
    <property type="component" value="Unassembled WGS sequence"/>
</dbReference>
<accession>A0A4Y2VEY0</accession>
<dbReference type="EMBL" id="BGPR01045951">
    <property type="protein sequence ID" value="GBO22884.1"/>
    <property type="molecule type" value="Genomic_DNA"/>
</dbReference>
<reference evidence="1 2" key="1">
    <citation type="journal article" date="2019" name="Sci. Rep.">
        <title>Orb-weaving spider Araneus ventricosus genome elucidates the spidroin gene catalogue.</title>
        <authorList>
            <person name="Kono N."/>
            <person name="Nakamura H."/>
            <person name="Ohtoshi R."/>
            <person name="Moran D.A.P."/>
            <person name="Shinohara A."/>
            <person name="Yoshida Y."/>
            <person name="Fujiwara M."/>
            <person name="Mori M."/>
            <person name="Tomita M."/>
            <person name="Arakawa K."/>
        </authorList>
    </citation>
    <scope>NUCLEOTIDE SEQUENCE [LARGE SCALE GENOMIC DNA]</scope>
</reference>
<dbReference type="AlphaFoldDB" id="A0A4Y2VEY0"/>
<evidence type="ECO:0000313" key="1">
    <source>
        <dbReference type="EMBL" id="GBO22884.1"/>
    </source>
</evidence>
<evidence type="ECO:0000313" key="2">
    <source>
        <dbReference type="Proteomes" id="UP000499080"/>
    </source>
</evidence>
<comment type="caution">
    <text evidence="1">The sequence shown here is derived from an EMBL/GenBank/DDBJ whole genome shotgun (WGS) entry which is preliminary data.</text>
</comment>
<name>A0A4Y2VEY0_ARAVE</name>
<keyword evidence="2" id="KW-1185">Reference proteome</keyword>
<gene>
    <name evidence="1" type="ORF">AVEN_236644_1</name>
</gene>
<organism evidence="1 2">
    <name type="scientific">Araneus ventricosus</name>
    <name type="common">Orbweaver spider</name>
    <name type="synonym">Epeira ventricosa</name>
    <dbReference type="NCBI Taxonomy" id="182803"/>
    <lineage>
        <taxon>Eukaryota</taxon>
        <taxon>Metazoa</taxon>
        <taxon>Ecdysozoa</taxon>
        <taxon>Arthropoda</taxon>
        <taxon>Chelicerata</taxon>
        <taxon>Arachnida</taxon>
        <taxon>Araneae</taxon>
        <taxon>Araneomorphae</taxon>
        <taxon>Entelegynae</taxon>
        <taxon>Araneoidea</taxon>
        <taxon>Araneidae</taxon>
        <taxon>Araneus</taxon>
    </lineage>
</organism>
<proteinExistence type="predicted"/>
<protein>
    <submittedName>
        <fullName evidence="1">Uncharacterized protein</fullName>
    </submittedName>
</protein>